<dbReference type="Proteomes" id="UP000295252">
    <property type="component" value="Chromosome I"/>
</dbReference>
<feature type="transmembrane region" description="Helical" evidence="2">
    <location>
        <begin position="332"/>
        <end position="353"/>
    </location>
</feature>
<gene>
    <name evidence="3" type="ORF">GSCOC_T00023916001</name>
</gene>
<dbReference type="InterPro" id="IPR036047">
    <property type="entry name" value="F-box-like_dom_sf"/>
</dbReference>
<name>A0A068UFA4_COFCA</name>
<keyword evidence="2" id="KW-0812">Transmembrane</keyword>
<dbReference type="STRING" id="49390.A0A068UFA4"/>
<dbReference type="InterPro" id="IPR045283">
    <property type="entry name" value="AT3G44326-like"/>
</dbReference>
<keyword evidence="2" id="KW-0472">Membrane</keyword>
<dbReference type="SUPFAM" id="SSF81383">
    <property type="entry name" value="F-box domain"/>
    <property type="match status" value="1"/>
</dbReference>
<feature type="region of interest" description="Disordered" evidence="1">
    <location>
        <begin position="104"/>
        <end position="124"/>
    </location>
</feature>
<evidence type="ECO:0008006" key="5">
    <source>
        <dbReference type="Google" id="ProtNLM"/>
    </source>
</evidence>
<keyword evidence="2" id="KW-1133">Transmembrane helix</keyword>
<dbReference type="Gene3D" id="1.20.1280.50">
    <property type="match status" value="1"/>
</dbReference>
<dbReference type="InParanoid" id="A0A068UFA4"/>
<sequence length="354" mass="39203">MNMSSSCSTSATATSADSGGATAITAVHPDIIQTHILTRLDGPTLASTSCASSDLHSLCTEENLWKTICNSNWPSTAHPCIQQAISSFPSGHRSFYSDSFPNLHHHHRQPPAHRRPKSNDSSLGHSSELISAVDIHYGNELVYSKVAVTETSSGWFMCSPFRVDLLDPKEIVPALVKFDGEDDKCMARVAENMRLSWIVIDPAKKRAVNLSSLRPVDVRRHWLTGEIQASYATVMATGGCGGRAGGEFVICKAVVTCGGKEGGDLQVREISMQVEDLEGKIISGKDTLVILQEAMDGNRRKGEAGEEKRMYEVFLELRREWRERRQNRERRLDMVCIATGVSIFMAFWVFVLFR</sequence>
<dbReference type="PANTHER" id="PTHR33736:SF18">
    <property type="entry name" value="F-BOX DOMAIN-CONTAINING PROTEIN"/>
    <property type="match status" value="1"/>
</dbReference>
<evidence type="ECO:0000256" key="1">
    <source>
        <dbReference type="SAM" id="MobiDB-lite"/>
    </source>
</evidence>
<evidence type="ECO:0000256" key="2">
    <source>
        <dbReference type="SAM" id="Phobius"/>
    </source>
</evidence>
<dbReference type="Gramene" id="CDP06879">
    <property type="protein sequence ID" value="CDP06879"/>
    <property type="gene ID" value="GSCOC_T00023916001"/>
</dbReference>
<evidence type="ECO:0000313" key="3">
    <source>
        <dbReference type="EMBL" id="CDP06879.1"/>
    </source>
</evidence>
<dbReference type="OMA" id="VTCCGKA"/>
<dbReference type="PhylomeDB" id="A0A068UFA4"/>
<dbReference type="EMBL" id="HG739108">
    <property type="protein sequence ID" value="CDP06879.1"/>
    <property type="molecule type" value="Genomic_DNA"/>
</dbReference>
<organism evidence="3 4">
    <name type="scientific">Coffea canephora</name>
    <name type="common">Robusta coffee</name>
    <dbReference type="NCBI Taxonomy" id="49390"/>
    <lineage>
        <taxon>Eukaryota</taxon>
        <taxon>Viridiplantae</taxon>
        <taxon>Streptophyta</taxon>
        <taxon>Embryophyta</taxon>
        <taxon>Tracheophyta</taxon>
        <taxon>Spermatophyta</taxon>
        <taxon>Magnoliopsida</taxon>
        <taxon>eudicotyledons</taxon>
        <taxon>Gunneridae</taxon>
        <taxon>Pentapetalae</taxon>
        <taxon>asterids</taxon>
        <taxon>lamiids</taxon>
        <taxon>Gentianales</taxon>
        <taxon>Rubiaceae</taxon>
        <taxon>Ixoroideae</taxon>
        <taxon>Gardenieae complex</taxon>
        <taxon>Bertiereae - Coffeeae clade</taxon>
        <taxon>Coffeeae</taxon>
        <taxon>Coffea</taxon>
    </lineage>
</organism>
<dbReference type="FunCoup" id="A0A068UFA4">
    <property type="interactions" value="103"/>
</dbReference>
<dbReference type="OrthoDB" id="671172at2759"/>
<dbReference type="AlphaFoldDB" id="A0A068UFA4"/>
<dbReference type="PANTHER" id="PTHR33736">
    <property type="entry name" value="F-BOX PROTEIN-RELATED"/>
    <property type="match status" value="1"/>
</dbReference>
<accession>A0A068UFA4</accession>
<keyword evidence="4" id="KW-1185">Reference proteome</keyword>
<feature type="compositionally biased region" description="Basic residues" evidence="1">
    <location>
        <begin position="104"/>
        <end position="116"/>
    </location>
</feature>
<reference evidence="4" key="1">
    <citation type="journal article" date="2014" name="Science">
        <title>The coffee genome provides insight into the convergent evolution of caffeine biosynthesis.</title>
        <authorList>
            <person name="Denoeud F."/>
            <person name="Carretero-Paulet L."/>
            <person name="Dereeper A."/>
            <person name="Droc G."/>
            <person name="Guyot R."/>
            <person name="Pietrella M."/>
            <person name="Zheng C."/>
            <person name="Alberti A."/>
            <person name="Anthony F."/>
            <person name="Aprea G."/>
            <person name="Aury J.M."/>
            <person name="Bento P."/>
            <person name="Bernard M."/>
            <person name="Bocs S."/>
            <person name="Campa C."/>
            <person name="Cenci A."/>
            <person name="Combes M.C."/>
            <person name="Crouzillat D."/>
            <person name="Da Silva C."/>
            <person name="Daddiego L."/>
            <person name="De Bellis F."/>
            <person name="Dussert S."/>
            <person name="Garsmeur O."/>
            <person name="Gayraud T."/>
            <person name="Guignon V."/>
            <person name="Jahn K."/>
            <person name="Jamilloux V."/>
            <person name="Joet T."/>
            <person name="Labadie K."/>
            <person name="Lan T."/>
            <person name="Leclercq J."/>
            <person name="Lepelley M."/>
            <person name="Leroy T."/>
            <person name="Li L.T."/>
            <person name="Librado P."/>
            <person name="Lopez L."/>
            <person name="Munoz A."/>
            <person name="Noel B."/>
            <person name="Pallavicini A."/>
            <person name="Perrotta G."/>
            <person name="Poncet V."/>
            <person name="Pot D."/>
            <person name="Priyono X."/>
            <person name="Rigoreau M."/>
            <person name="Rouard M."/>
            <person name="Rozas J."/>
            <person name="Tranchant-Dubreuil C."/>
            <person name="VanBuren R."/>
            <person name="Zhang Q."/>
            <person name="Andrade A.C."/>
            <person name="Argout X."/>
            <person name="Bertrand B."/>
            <person name="de Kochko A."/>
            <person name="Graziosi G."/>
            <person name="Henry R.J."/>
            <person name="Jayarama X."/>
            <person name="Ming R."/>
            <person name="Nagai C."/>
            <person name="Rounsley S."/>
            <person name="Sankoff D."/>
            <person name="Giuliano G."/>
            <person name="Albert V.A."/>
            <person name="Wincker P."/>
            <person name="Lashermes P."/>
        </authorList>
    </citation>
    <scope>NUCLEOTIDE SEQUENCE [LARGE SCALE GENOMIC DNA]</scope>
    <source>
        <strain evidence="4">cv. DH200-94</strain>
    </source>
</reference>
<proteinExistence type="predicted"/>
<protein>
    <recommendedName>
        <fullName evidence="5">F-box domain-containing protein</fullName>
    </recommendedName>
</protein>
<evidence type="ECO:0000313" key="4">
    <source>
        <dbReference type="Proteomes" id="UP000295252"/>
    </source>
</evidence>